<dbReference type="InterPro" id="IPR002491">
    <property type="entry name" value="ABC_transptr_periplasmic_BD"/>
</dbReference>
<name>A0A372LBV6_9BACI</name>
<reference evidence="5 6" key="1">
    <citation type="submission" date="2018-08" db="EMBL/GenBank/DDBJ databases">
        <title>Bacillus chawlae sp. nov., Bacillus glennii sp. nov., and Bacillus saganii sp. nov. Isolated from the Vehicle Assembly Building at Kennedy Space Center where the Viking Spacecraft were Assembled.</title>
        <authorList>
            <person name="Seuylemezian A."/>
            <person name="Vaishampayan P."/>
        </authorList>
    </citation>
    <scope>NUCLEOTIDE SEQUENCE [LARGE SCALE GENOMIC DNA]</scope>
    <source>
        <strain evidence="5 6">V44-8</strain>
    </source>
</reference>
<dbReference type="Gene3D" id="3.40.50.1980">
    <property type="entry name" value="Nitrogenase molybdenum iron protein domain"/>
    <property type="match status" value="2"/>
</dbReference>
<evidence type="ECO:0000313" key="6">
    <source>
        <dbReference type="Proteomes" id="UP000262939"/>
    </source>
</evidence>
<evidence type="ECO:0000256" key="2">
    <source>
        <dbReference type="ARBA" id="ARBA00022729"/>
    </source>
</evidence>
<evidence type="ECO:0000256" key="3">
    <source>
        <dbReference type="SAM" id="SignalP"/>
    </source>
</evidence>
<evidence type="ECO:0000313" key="5">
    <source>
        <dbReference type="EMBL" id="RFU62403.1"/>
    </source>
</evidence>
<dbReference type="RefSeq" id="WP_117323299.1">
    <property type="nucleotide sequence ID" value="NZ_QVTD01000010.1"/>
</dbReference>
<dbReference type="PANTHER" id="PTHR30535:SF34">
    <property type="entry name" value="MOLYBDATE-BINDING PROTEIN MOLA"/>
    <property type="match status" value="1"/>
</dbReference>
<dbReference type="NCBIfam" id="NF038402">
    <property type="entry name" value="TroA_like"/>
    <property type="match status" value="1"/>
</dbReference>
<proteinExistence type="inferred from homology"/>
<dbReference type="CDD" id="cd01143">
    <property type="entry name" value="YvrC"/>
    <property type="match status" value="1"/>
</dbReference>
<dbReference type="AlphaFoldDB" id="A0A372LBV6"/>
<comment type="caution">
    <text evidence="5">The sequence shown here is derived from an EMBL/GenBank/DDBJ whole genome shotgun (WGS) entry which is preliminary data.</text>
</comment>
<gene>
    <name evidence="5" type="ORF">D0466_14600</name>
</gene>
<evidence type="ECO:0000256" key="1">
    <source>
        <dbReference type="ARBA" id="ARBA00008814"/>
    </source>
</evidence>
<comment type="similarity">
    <text evidence="1">Belongs to the bacterial solute-binding protein 8 family.</text>
</comment>
<organism evidence="5 6">
    <name type="scientific">Peribacillus glennii</name>
    <dbReference type="NCBI Taxonomy" id="2303991"/>
    <lineage>
        <taxon>Bacteria</taxon>
        <taxon>Bacillati</taxon>
        <taxon>Bacillota</taxon>
        <taxon>Bacilli</taxon>
        <taxon>Bacillales</taxon>
        <taxon>Bacillaceae</taxon>
        <taxon>Peribacillus</taxon>
    </lineage>
</organism>
<keyword evidence="6" id="KW-1185">Reference proteome</keyword>
<feature type="domain" description="Fe/B12 periplasmic-binding" evidence="4">
    <location>
        <begin position="66"/>
        <end position="319"/>
    </location>
</feature>
<dbReference type="Proteomes" id="UP000262939">
    <property type="component" value="Unassembled WGS sequence"/>
</dbReference>
<dbReference type="EMBL" id="QVTD01000010">
    <property type="protein sequence ID" value="RFU62403.1"/>
    <property type="molecule type" value="Genomic_DNA"/>
</dbReference>
<evidence type="ECO:0000259" key="4">
    <source>
        <dbReference type="PROSITE" id="PS50983"/>
    </source>
</evidence>
<feature type="signal peptide" evidence="3">
    <location>
        <begin position="1"/>
        <end position="19"/>
    </location>
</feature>
<feature type="chain" id="PRO_5038775600" evidence="3">
    <location>
        <begin position="20"/>
        <end position="322"/>
    </location>
</feature>
<protein>
    <submittedName>
        <fullName evidence="5">ABC transporter substrate-binding protein</fullName>
    </submittedName>
</protein>
<dbReference type="FunFam" id="3.40.50.1980:FF:000035">
    <property type="entry name" value="Iron ABC transporter substrate-binding protein"/>
    <property type="match status" value="1"/>
</dbReference>
<dbReference type="PANTHER" id="PTHR30535">
    <property type="entry name" value="VITAMIN B12-BINDING PROTEIN"/>
    <property type="match status" value="1"/>
</dbReference>
<dbReference type="OrthoDB" id="9816357at2"/>
<dbReference type="Pfam" id="PF01497">
    <property type="entry name" value="Peripla_BP_2"/>
    <property type="match status" value="1"/>
</dbReference>
<accession>A0A372LBV6</accession>
<dbReference type="InterPro" id="IPR050902">
    <property type="entry name" value="ABC_Transporter_SBP"/>
</dbReference>
<dbReference type="GO" id="GO:0071281">
    <property type="term" value="P:cellular response to iron ion"/>
    <property type="evidence" value="ECO:0007669"/>
    <property type="project" value="TreeGrafter"/>
</dbReference>
<dbReference type="InterPro" id="IPR054828">
    <property type="entry name" value="Vit_B12_bind_prot"/>
</dbReference>
<dbReference type="PROSITE" id="PS51257">
    <property type="entry name" value="PROKAR_LIPOPROTEIN"/>
    <property type="match status" value="1"/>
</dbReference>
<dbReference type="PROSITE" id="PS50983">
    <property type="entry name" value="FE_B12_PBP"/>
    <property type="match status" value="1"/>
</dbReference>
<sequence>MKKWNLLWVLLLLTIGILAGCGSDNQEQGTNKEEKPKTEQTEKAAFPVTIKDAAGEEVTIEKKPEKIVSVIPSNTEIAFSLGLDKEIVGVSDFDNYPEAAAKKEKVGGLEFNVEKVISLDPELVLAHRSSSDATKEGLQQLTDAGIKVLVVNNAQNFEQVYESIQMIGKATGKSEDADKVISDMKEKMEAIKAEAAKIPEADTKTAYIEVSPAPEIYTTGKNTFMDEMLKIINAKNAAGDQEGWVKIDQEAVIKTNPDVIISLYGPDSTDQILGRKGWEQVAAVKNKQVYEVNTDIVSRSGPRLAEGVEEFARAIYPDTFKK</sequence>
<keyword evidence="2 3" id="KW-0732">Signal</keyword>
<dbReference type="SUPFAM" id="SSF53807">
    <property type="entry name" value="Helical backbone' metal receptor"/>
    <property type="match status" value="1"/>
</dbReference>